<evidence type="ECO:0000313" key="1">
    <source>
        <dbReference type="EMBL" id="PVH25159.1"/>
    </source>
</evidence>
<dbReference type="OrthoDB" id="692440at2"/>
<comment type="caution">
    <text evidence="1">The sequence shown here is derived from an EMBL/GenBank/DDBJ whole genome shotgun (WGS) entry which is preliminary data.</text>
</comment>
<sequence length="668" mass="73356">MKGLIYILGFISTISLVGCSKDYPVAKVGGDMMLRIDVAGITESTVVANYANARAATNTTFSNISRTSTISMGDDKGGFYVDHVMSQTSVGTIVESVLPTSEILSFSDRSATISPAAIPMQNGYRYRIFLYNKNNGQLWRTLQGTAGTPLSMEGQKGETYLWYAYSYNDSEALPEPSNINDPSIETSINRDFLYASGEITIASNLQEDYILGITFERKVAQVHIKIDGTVLARFATINNLNAAFDRNDYLKKGRFSVRSNQMNTIDVVPTEIIFNNPSPDNTWERTYYTVDPASISKYNVVINDLPVKFDEVREEISQRNLATYYGAANKPTFTTEFENAAIGQRLSSVLNLNYQVSPLRILHISSGASYGYALERGPAWDFLNASENFGDLPESVIKMGSWSPGQGSWAGGNRTQNADENRMVYAATTAFDNRLAERLAATNTNNRPDIVIIGYDMTNIRPSVARSLNNYLNSNGVVIMMLQNATSNDTHSFFNTMFGVSNIGTVSSGSAGAMYPIEGNNPTDKILNGPFGDVRGRYWGEDAGTTLGLTNLPPSQITIYSYGNAINRSSVTPRVTMFKHNTKNFFFIGDGGFVSYNGGRSFVICPFNYNTVLKRPLPKAYGNAGSGYSAGSRDAYNSVVIANIMAWAVEKAELQGIRQWRYAGPPTP</sequence>
<keyword evidence="2" id="KW-1185">Reference proteome</keyword>
<dbReference type="PROSITE" id="PS51257">
    <property type="entry name" value="PROKAR_LIPOPROTEIN"/>
    <property type="match status" value="1"/>
</dbReference>
<proteinExistence type="predicted"/>
<dbReference type="AlphaFoldDB" id="A0A2T8HI94"/>
<name>A0A2T8HI94_9SPHI</name>
<protein>
    <submittedName>
        <fullName evidence="1">Uncharacterized protein</fullName>
    </submittedName>
</protein>
<organism evidence="1 2">
    <name type="scientific">Sphingobacterium corticibacter</name>
    <dbReference type="NCBI Taxonomy" id="2171749"/>
    <lineage>
        <taxon>Bacteria</taxon>
        <taxon>Pseudomonadati</taxon>
        <taxon>Bacteroidota</taxon>
        <taxon>Sphingobacteriia</taxon>
        <taxon>Sphingobacteriales</taxon>
        <taxon>Sphingobacteriaceae</taxon>
        <taxon>Sphingobacterium</taxon>
    </lineage>
</organism>
<evidence type="ECO:0000313" key="2">
    <source>
        <dbReference type="Proteomes" id="UP000245627"/>
    </source>
</evidence>
<dbReference type="EMBL" id="QDKG01000003">
    <property type="protein sequence ID" value="PVH25159.1"/>
    <property type="molecule type" value="Genomic_DNA"/>
</dbReference>
<dbReference type="RefSeq" id="WP_116775748.1">
    <property type="nucleotide sequence ID" value="NZ_QDKG01000003.1"/>
</dbReference>
<accession>A0A2T8HI94</accession>
<reference evidence="1 2" key="1">
    <citation type="submission" date="2018-04" db="EMBL/GenBank/DDBJ databases">
        <title>Sphingobacterium cortibacter sp. nov.</title>
        <authorList>
            <person name="Li Y."/>
        </authorList>
    </citation>
    <scope>NUCLEOTIDE SEQUENCE [LARGE SCALE GENOMIC DNA]</scope>
    <source>
        <strain evidence="1 2">2c-3</strain>
    </source>
</reference>
<dbReference type="Proteomes" id="UP000245627">
    <property type="component" value="Unassembled WGS sequence"/>
</dbReference>
<gene>
    <name evidence="1" type="ORF">DC487_09525</name>
</gene>